<dbReference type="PANTHER" id="PTHR41807:SF1">
    <property type="entry name" value="GLUTATHIONE TRANSFERASE 3"/>
    <property type="match status" value="1"/>
</dbReference>
<reference evidence="2 3" key="1">
    <citation type="submission" date="2014-02" db="EMBL/GenBank/DDBJ databases">
        <title>Transposable element dynamics among asymbiotic and ectomycorrhizal Amanita fungi.</title>
        <authorList>
            <consortium name="DOE Joint Genome Institute"/>
            <person name="Hess J."/>
            <person name="Skrede I."/>
            <person name="Wolfe B."/>
            <person name="LaButti K."/>
            <person name="Ohm R.A."/>
            <person name="Grigoriev I.V."/>
            <person name="Pringle A."/>
        </authorList>
    </citation>
    <scope>NUCLEOTIDE SEQUENCE [LARGE SCALE GENOMIC DNA]</scope>
    <source>
        <strain evidence="2 3">SKay4041</strain>
    </source>
</reference>
<sequence>MAPVVYSGSLQAKKKSELQDIAAALKIGDQGTRDDLQLRIKKHLDNHQSTLEDNPRFAGLFGRKRRSVQPQALPNDLTSPEEETDTKPTSRDSRRQKALEPISESPPPSDLHESSAVSSPKKELASPERSSARKSAVSSPADAAKVSSPRRPASPQSPLTTLVGRVPAVPRQMDSVVRHMRQHEVLQNGAEMLVALRIFLSNSRNIWSLTAVMELFYVLKVVIPWKTTRLPLTPTGDWYSFSLTYPPWATFHTSAFWLVLLHWSIPTLIVPAIVGNLISFSPGANTLRKDDSPSGTQIVPFDPLTASIIRLAAQIAYPYLSIEEQSGLSGMDVLGFRWRVLNASIGLAFAFAEAIAGAPEEFAKTFFKEQRQAKSLLTEGTVTSTPSSSRKAITVEETVIGDEQSKY</sequence>
<dbReference type="GO" id="GO:0016020">
    <property type="term" value="C:membrane"/>
    <property type="evidence" value="ECO:0007669"/>
    <property type="project" value="TreeGrafter"/>
</dbReference>
<name>A0A2A9NQM0_9AGAR</name>
<protein>
    <recommendedName>
        <fullName evidence="4">SAP domain-containing protein</fullName>
    </recommendedName>
</protein>
<proteinExistence type="predicted"/>
<dbReference type="AlphaFoldDB" id="A0A2A9NQM0"/>
<dbReference type="OrthoDB" id="5569309at2759"/>
<dbReference type="EMBL" id="KZ302014">
    <property type="protein sequence ID" value="PFH50010.1"/>
    <property type="molecule type" value="Genomic_DNA"/>
</dbReference>
<dbReference type="InterPro" id="IPR038872">
    <property type="entry name" value="Put_GTT3"/>
</dbReference>
<gene>
    <name evidence="2" type="ORF">AMATHDRAFT_62035</name>
</gene>
<evidence type="ECO:0000256" key="1">
    <source>
        <dbReference type="SAM" id="MobiDB-lite"/>
    </source>
</evidence>
<dbReference type="PANTHER" id="PTHR41807">
    <property type="entry name" value="GLUTATHIONE TRANSFERASE 3"/>
    <property type="match status" value="1"/>
</dbReference>
<evidence type="ECO:0008006" key="4">
    <source>
        <dbReference type="Google" id="ProtNLM"/>
    </source>
</evidence>
<feature type="region of interest" description="Disordered" evidence="1">
    <location>
        <begin position="46"/>
        <end position="163"/>
    </location>
</feature>
<feature type="compositionally biased region" description="Basic and acidic residues" evidence="1">
    <location>
        <begin position="85"/>
        <end position="98"/>
    </location>
</feature>
<dbReference type="STRING" id="703135.A0A2A9NQM0"/>
<accession>A0A2A9NQM0</accession>
<feature type="compositionally biased region" description="Low complexity" evidence="1">
    <location>
        <begin position="147"/>
        <end position="158"/>
    </location>
</feature>
<evidence type="ECO:0000313" key="3">
    <source>
        <dbReference type="Proteomes" id="UP000242287"/>
    </source>
</evidence>
<evidence type="ECO:0000313" key="2">
    <source>
        <dbReference type="EMBL" id="PFH50010.1"/>
    </source>
</evidence>
<feature type="compositionally biased region" description="Polar residues" evidence="1">
    <location>
        <begin position="68"/>
        <end position="78"/>
    </location>
</feature>
<keyword evidence="3" id="KW-1185">Reference proteome</keyword>
<organism evidence="2 3">
    <name type="scientific">Amanita thiersii Skay4041</name>
    <dbReference type="NCBI Taxonomy" id="703135"/>
    <lineage>
        <taxon>Eukaryota</taxon>
        <taxon>Fungi</taxon>
        <taxon>Dikarya</taxon>
        <taxon>Basidiomycota</taxon>
        <taxon>Agaricomycotina</taxon>
        <taxon>Agaricomycetes</taxon>
        <taxon>Agaricomycetidae</taxon>
        <taxon>Agaricales</taxon>
        <taxon>Pluteineae</taxon>
        <taxon>Amanitaceae</taxon>
        <taxon>Amanita</taxon>
    </lineage>
</organism>
<dbReference type="Proteomes" id="UP000242287">
    <property type="component" value="Unassembled WGS sequence"/>
</dbReference>